<evidence type="ECO:0000256" key="1">
    <source>
        <dbReference type="SAM" id="Phobius"/>
    </source>
</evidence>
<evidence type="ECO:0000313" key="3">
    <source>
        <dbReference type="Proteomes" id="UP001197028"/>
    </source>
</evidence>
<comment type="caution">
    <text evidence="2">The sequence shown here is derived from an EMBL/GenBank/DDBJ whole genome shotgun (WGS) entry which is preliminary data.</text>
</comment>
<accession>A0ABS5ZMG6</accession>
<sequence length="498" mass="56247">MELPLSSLIIIVLLLALVVSAGLWKLFNRKRLLKNTAKPQKITPTPKNSALVPTVQIAGTDSSDVTHHATSTEVDETSILDEIEIYLAYGHLEQAATSLSWYVIHNPDDTRQSRRLLALYQEIPDLDRFAELLSNLCDSGIISGAEAQDLTLAGLQADLENLQLRVLAENLGISNSQLAAISTIKTSEAQPAPSSTLIRVQQELQQALVNPEPMDMDLSGFSEKPLQSFQSNDPSEMVSNNVEVLLQGDVKIDAITPREWETATTLADPLATIRALLATQQIQEAERILKRHLIFEPRKLILHVTLLDIFYRQKRCANYAESLLQLYISLWGAGSALRARMLKHGRQLGEHPLWDHLIASEADKHILAEQAEKYGLYLPLTAIPFSSPALVLEEIHRNHQIMPHNNDDSILEEFDSLLEYGQVEEAVDLLEKATLARPDHEFYYRPLLEMYERMGAHERFSSFTRSILNMDTPPDEEIMRQMFSLAERMQRQPQRQVI</sequence>
<dbReference type="InterPro" id="IPR011990">
    <property type="entry name" value="TPR-like_helical_dom_sf"/>
</dbReference>
<dbReference type="RefSeq" id="WP_215862857.1">
    <property type="nucleotide sequence ID" value="NZ_JABELD010000021.1"/>
</dbReference>
<dbReference type="Proteomes" id="UP001197028">
    <property type="component" value="Unassembled WGS sequence"/>
</dbReference>
<gene>
    <name evidence="2" type="ORF">HJG40_03190</name>
</gene>
<dbReference type="EMBL" id="JABELD010000021">
    <property type="protein sequence ID" value="MBU2737828.1"/>
    <property type="molecule type" value="Genomic_DNA"/>
</dbReference>
<evidence type="ECO:0000313" key="2">
    <source>
        <dbReference type="EMBL" id="MBU2737828.1"/>
    </source>
</evidence>
<organism evidence="2 3">
    <name type="scientific">Acidithiobacillus concretivorus</name>
    <dbReference type="NCBI Taxonomy" id="3063952"/>
    <lineage>
        <taxon>Bacteria</taxon>
        <taxon>Pseudomonadati</taxon>
        <taxon>Pseudomonadota</taxon>
        <taxon>Acidithiobacillia</taxon>
        <taxon>Acidithiobacillales</taxon>
        <taxon>Acidithiobacillaceae</taxon>
        <taxon>Acidithiobacillus</taxon>
    </lineage>
</organism>
<keyword evidence="1" id="KW-0812">Transmembrane</keyword>
<name>A0ABS5ZMG6_9PROT</name>
<feature type="transmembrane region" description="Helical" evidence="1">
    <location>
        <begin position="6"/>
        <end position="27"/>
    </location>
</feature>
<keyword evidence="1" id="KW-1133">Transmembrane helix</keyword>
<dbReference type="SUPFAM" id="SSF48452">
    <property type="entry name" value="TPR-like"/>
    <property type="match status" value="1"/>
</dbReference>
<protein>
    <submittedName>
        <fullName evidence="2">Uncharacterized protein</fullName>
    </submittedName>
</protein>
<keyword evidence="3" id="KW-1185">Reference proteome</keyword>
<keyword evidence="1" id="KW-0472">Membrane</keyword>
<proteinExistence type="predicted"/>
<reference evidence="2 3" key="1">
    <citation type="journal article" date="2021" name="ISME J.">
        <title>Genomic evolution of the class Acidithiobacillia: deep-branching Proteobacteria living in extreme acidic conditions.</title>
        <authorList>
            <person name="Moya-Beltran A."/>
            <person name="Beard S."/>
            <person name="Rojas-Villalobos C."/>
            <person name="Issotta F."/>
            <person name="Gallardo Y."/>
            <person name="Ulloa R."/>
            <person name="Giaveno A."/>
            <person name="Degli Esposti M."/>
            <person name="Johnson D.B."/>
            <person name="Quatrini R."/>
        </authorList>
    </citation>
    <scope>NUCLEOTIDE SEQUENCE [LARGE SCALE GENOMIC DNA]</scope>
    <source>
        <strain evidence="2 3">ATCC 19703</strain>
    </source>
</reference>